<dbReference type="GO" id="GO:0140359">
    <property type="term" value="F:ABC-type transporter activity"/>
    <property type="evidence" value="ECO:0007669"/>
    <property type="project" value="InterPro"/>
</dbReference>
<evidence type="ECO:0000256" key="7">
    <source>
        <dbReference type="SAM" id="Phobius"/>
    </source>
</evidence>
<dbReference type="InterPro" id="IPR039421">
    <property type="entry name" value="Type_1_exporter"/>
</dbReference>
<dbReference type="InterPro" id="IPR003593">
    <property type="entry name" value="AAA+_ATPase"/>
</dbReference>
<dbReference type="InterPro" id="IPR017871">
    <property type="entry name" value="ABC_transporter-like_CS"/>
</dbReference>
<dbReference type="PROSITE" id="PS50893">
    <property type="entry name" value="ABC_TRANSPORTER_2"/>
    <property type="match status" value="1"/>
</dbReference>
<feature type="domain" description="ABC transporter" evidence="8">
    <location>
        <begin position="324"/>
        <end position="554"/>
    </location>
</feature>
<evidence type="ECO:0000259" key="9">
    <source>
        <dbReference type="PROSITE" id="PS50929"/>
    </source>
</evidence>
<sequence>MTLFLSLLKRHRALLSLGLLASLISAAAGIGLINEINRLIAGSVSMNPALGAKFFGLLVLLFGCGFGSQALLTALGHRVVYELRLQMVKRLLDTSIEQLEKIGEASLYATLSKDIVSIGQAFNRMPFVFYNLVLMLGGCLYMAWLSWQLLLICAVGLGLGTWLAHGWFAKMRQLMTRVRETDDRLYAAYQGAIEGRFELALNAQRKERFYTLDLQPAAEYARRNEVHADRYWTLSLNWTVALILALAGGLFATGTWLGVSNGVIGAFVLVLMFLRMPLNDLIGSLPTLVAGNVSLAKIQTLAFADYREAPSASGGEVDSGQPMLELQALSYDYPHQADEYGFRLGPVNLSIAKGEILFIVGGNGSGKSTLAKLLTGLYEPSAGTLKLQGVAITPALRDWYRAHFSTVFSTFYLFERLVGPQGDFDPQLAQAWLERLRMQRKVSIDAQGGLSTTRLSQGQRKRLALLVALVEERPILLLDEWAADQDPGFRAFFYRELLPELKAQGKTIIAISHDDHYFAIADRVLKCDGGQLYPYDPVALGSGAGASSELPAPV</sequence>
<dbReference type="GO" id="GO:0005886">
    <property type="term" value="C:plasma membrane"/>
    <property type="evidence" value="ECO:0007669"/>
    <property type="project" value="UniProtKB-SubCell"/>
</dbReference>
<evidence type="ECO:0000313" key="11">
    <source>
        <dbReference type="Proteomes" id="UP000268230"/>
    </source>
</evidence>
<dbReference type="PANTHER" id="PTHR24221:SF233">
    <property type="entry name" value="ATP-BINDING_PERMEASE FUSION ABC TRANSPORTER-RELATED"/>
    <property type="match status" value="1"/>
</dbReference>
<evidence type="ECO:0000313" key="10">
    <source>
        <dbReference type="EMBL" id="AZL69437.1"/>
    </source>
</evidence>
<dbReference type="GO" id="GO:0034040">
    <property type="term" value="F:ATPase-coupled lipid transmembrane transporter activity"/>
    <property type="evidence" value="ECO:0007669"/>
    <property type="project" value="TreeGrafter"/>
</dbReference>
<keyword evidence="6 7" id="KW-0472">Membrane</keyword>
<dbReference type="InterPro" id="IPR036640">
    <property type="entry name" value="ABC1_TM_sf"/>
</dbReference>
<evidence type="ECO:0000256" key="6">
    <source>
        <dbReference type="ARBA" id="ARBA00023136"/>
    </source>
</evidence>
<keyword evidence="3" id="KW-0547">Nucleotide-binding</keyword>
<name>A0A3S8UME8_9PSED</name>
<evidence type="ECO:0000256" key="2">
    <source>
        <dbReference type="ARBA" id="ARBA00022692"/>
    </source>
</evidence>
<reference evidence="10 11" key="1">
    <citation type="submission" date="2018-12" db="EMBL/GenBank/DDBJ databases">
        <authorList>
            <person name="Li S."/>
            <person name="Yang R."/>
            <person name="Chen G."/>
            <person name="Zou L."/>
            <person name="Zhang C."/>
            <person name="Chen Y."/>
            <person name="Liu Z."/>
            <person name="Li Y."/>
            <person name="Yan Y."/>
            <person name="Huang M."/>
            <person name="Chen T."/>
        </authorList>
    </citation>
    <scope>NUCLEOTIDE SEQUENCE [LARGE SCALE GENOMIC DNA]</scope>
    <source>
        <strain evidence="10 11">1257</strain>
    </source>
</reference>
<dbReference type="NCBIfam" id="TIGR01194">
    <property type="entry name" value="cyc_pep_trnsptr"/>
    <property type="match status" value="1"/>
</dbReference>
<evidence type="ECO:0000256" key="1">
    <source>
        <dbReference type="ARBA" id="ARBA00004651"/>
    </source>
</evidence>
<dbReference type="InterPro" id="IPR005898">
    <property type="entry name" value="Cyc_pep_transpt_SyrD/YojI"/>
</dbReference>
<protein>
    <submittedName>
        <fullName evidence="10">Cyclic peptide export ABC transporter</fullName>
    </submittedName>
</protein>
<dbReference type="EMBL" id="CP034338">
    <property type="protein sequence ID" value="AZL69437.1"/>
    <property type="molecule type" value="Genomic_DNA"/>
</dbReference>
<dbReference type="Pfam" id="PF00005">
    <property type="entry name" value="ABC_tran"/>
    <property type="match status" value="1"/>
</dbReference>
<accession>A0A3S8UME8</accession>
<dbReference type="Pfam" id="PF00664">
    <property type="entry name" value="ABC_membrane"/>
    <property type="match status" value="1"/>
</dbReference>
<proteinExistence type="predicted"/>
<dbReference type="SUPFAM" id="SSF52540">
    <property type="entry name" value="P-loop containing nucleoside triphosphate hydrolases"/>
    <property type="match status" value="1"/>
</dbReference>
<dbReference type="GO" id="GO:0015833">
    <property type="term" value="P:peptide transport"/>
    <property type="evidence" value="ECO:0007669"/>
    <property type="project" value="InterPro"/>
</dbReference>
<dbReference type="SMART" id="SM00382">
    <property type="entry name" value="AAA"/>
    <property type="match status" value="1"/>
</dbReference>
<feature type="transmembrane region" description="Helical" evidence="7">
    <location>
        <begin position="231"/>
        <end position="250"/>
    </location>
</feature>
<dbReference type="Gene3D" id="1.20.1560.10">
    <property type="entry name" value="ABC transporter type 1, transmembrane domain"/>
    <property type="match status" value="1"/>
</dbReference>
<dbReference type="PROSITE" id="PS50929">
    <property type="entry name" value="ABC_TM1F"/>
    <property type="match status" value="1"/>
</dbReference>
<dbReference type="GO" id="GO:0005524">
    <property type="term" value="F:ATP binding"/>
    <property type="evidence" value="ECO:0007669"/>
    <property type="project" value="UniProtKB-KW"/>
</dbReference>
<dbReference type="PROSITE" id="PS00211">
    <property type="entry name" value="ABC_TRANSPORTER_1"/>
    <property type="match status" value="1"/>
</dbReference>
<dbReference type="GO" id="GO:1904680">
    <property type="term" value="F:peptide transmembrane transporter activity"/>
    <property type="evidence" value="ECO:0007669"/>
    <property type="project" value="InterPro"/>
</dbReference>
<evidence type="ECO:0000256" key="3">
    <source>
        <dbReference type="ARBA" id="ARBA00022741"/>
    </source>
</evidence>
<feature type="transmembrane region" description="Helical" evidence="7">
    <location>
        <begin position="256"/>
        <end position="274"/>
    </location>
</feature>
<evidence type="ECO:0000256" key="5">
    <source>
        <dbReference type="ARBA" id="ARBA00022989"/>
    </source>
</evidence>
<comment type="subcellular location">
    <subcellularLocation>
        <location evidence="1">Cell membrane</location>
        <topology evidence="1">Multi-pass membrane protein</topology>
    </subcellularLocation>
</comment>
<feature type="transmembrane region" description="Helical" evidence="7">
    <location>
        <begin position="53"/>
        <end position="80"/>
    </location>
</feature>
<dbReference type="OrthoDB" id="9760776at2"/>
<evidence type="ECO:0000256" key="4">
    <source>
        <dbReference type="ARBA" id="ARBA00022840"/>
    </source>
</evidence>
<feature type="transmembrane region" description="Helical" evidence="7">
    <location>
        <begin position="127"/>
        <end position="143"/>
    </location>
</feature>
<dbReference type="GO" id="GO:0016887">
    <property type="term" value="F:ATP hydrolysis activity"/>
    <property type="evidence" value="ECO:0007669"/>
    <property type="project" value="InterPro"/>
</dbReference>
<dbReference type="InterPro" id="IPR027417">
    <property type="entry name" value="P-loop_NTPase"/>
</dbReference>
<dbReference type="Proteomes" id="UP000268230">
    <property type="component" value="Chromosome"/>
</dbReference>
<dbReference type="InterPro" id="IPR003439">
    <property type="entry name" value="ABC_transporter-like_ATP-bd"/>
</dbReference>
<dbReference type="CDD" id="cd03228">
    <property type="entry name" value="ABCC_MRP_Like"/>
    <property type="match status" value="1"/>
</dbReference>
<dbReference type="KEGG" id="pory:EJA05_17715"/>
<feature type="domain" description="ABC transmembrane type-1" evidence="9">
    <location>
        <begin position="17"/>
        <end position="290"/>
    </location>
</feature>
<gene>
    <name evidence="10" type="ORF">EJA05_17715</name>
</gene>
<dbReference type="AlphaFoldDB" id="A0A3S8UME8"/>
<keyword evidence="5 7" id="KW-1133">Transmembrane helix</keyword>
<dbReference type="SUPFAM" id="SSF90123">
    <property type="entry name" value="ABC transporter transmembrane region"/>
    <property type="match status" value="1"/>
</dbReference>
<evidence type="ECO:0000259" key="8">
    <source>
        <dbReference type="PROSITE" id="PS50893"/>
    </source>
</evidence>
<dbReference type="InterPro" id="IPR011527">
    <property type="entry name" value="ABC1_TM_dom"/>
</dbReference>
<keyword evidence="2 7" id="KW-0812">Transmembrane</keyword>
<organism evidence="10 11">
    <name type="scientific">Pseudomonas entomophila</name>
    <dbReference type="NCBI Taxonomy" id="312306"/>
    <lineage>
        <taxon>Bacteria</taxon>
        <taxon>Pseudomonadati</taxon>
        <taxon>Pseudomonadota</taxon>
        <taxon>Gammaproteobacteria</taxon>
        <taxon>Pseudomonadales</taxon>
        <taxon>Pseudomonadaceae</taxon>
        <taxon>Pseudomonas</taxon>
    </lineage>
</organism>
<keyword evidence="4" id="KW-0067">ATP-binding</keyword>
<dbReference type="PANTHER" id="PTHR24221">
    <property type="entry name" value="ATP-BINDING CASSETTE SUB-FAMILY B"/>
    <property type="match status" value="1"/>
</dbReference>
<dbReference type="Gene3D" id="3.40.50.300">
    <property type="entry name" value="P-loop containing nucleotide triphosphate hydrolases"/>
    <property type="match status" value="1"/>
</dbReference>
<feature type="transmembrane region" description="Helical" evidence="7">
    <location>
        <begin position="149"/>
        <end position="169"/>
    </location>
</feature>